<feature type="modified residue" description="4-aspartylphosphate" evidence="3">
    <location>
        <position position="95"/>
    </location>
</feature>
<dbReference type="AlphaFoldDB" id="A0A9W6T6N7"/>
<dbReference type="CDD" id="cd17546">
    <property type="entry name" value="REC_hyHK_CKI1_RcsC-like"/>
    <property type="match status" value="1"/>
</dbReference>
<dbReference type="SUPFAM" id="SSF52172">
    <property type="entry name" value="CheY-like"/>
    <property type="match status" value="1"/>
</dbReference>
<dbReference type="GO" id="GO:1900445">
    <property type="term" value="P:positive regulation of filamentous growth of a population of unicellular organisms in response to biotic stimulus"/>
    <property type="evidence" value="ECO:0007669"/>
    <property type="project" value="UniProtKB-ARBA"/>
</dbReference>
<proteinExistence type="predicted"/>
<keyword evidence="6" id="KW-1185">Reference proteome</keyword>
<dbReference type="GO" id="GO:0000160">
    <property type="term" value="P:phosphorelay signal transduction system"/>
    <property type="evidence" value="ECO:0007669"/>
    <property type="project" value="UniProtKB-KW"/>
</dbReference>
<feature type="domain" description="Response regulatory" evidence="4">
    <location>
        <begin position="46"/>
        <end position="170"/>
    </location>
</feature>
<sequence length="171" mass="18848">MRVCLDLGITSYGNTPCSVTDLASILKPALESRAAPQNNDGSASFKILLAEDNLVNQKLAVKILENNGHKVEVVENGLEAFEAVKKNHYDVVLMDVQMPIMGGFEATAKIREWEKKSNPVDTMSSRTPIIALTAHAMLGDRERCLKAQMDEYLSKPLKPTLLVQTIILLLI</sequence>
<organism evidence="5 6">
    <name type="scientific">Candida boidinii</name>
    <name type="common">Yeast</name>
    <dbReference type="NCBI Taxonomy" id="5477"/>
    <lineage>
        <taxon>Eukaryota</taxon>
        <taxon>Fungi</taxon>
        <taxon>Dikarya</taxon>
        <taxon>Ascomycota</taxon>
        <taxon>Saccharomycotina</taxon>
        <taxon>Pichiomycetes</taxon>
        <taxon>Pichiales</taxon>
        <taxon>Pichiaceae</taxon>
        <taxon>Ogataea</taxon>
        <taxon>Ogataea/Candida clade</taxon>
    </lineage>
</organism>
<reference evidence="5" key="1">
    <citation type="submission" date="2023-04" db="EMBL/GenBank/DDBJ databases">
        <title>Candida boidinii NBRC 10035.</title>
        <authorList>
            <person name="Ichikawa N."/>
            <person name="Sato H."/>
            <person name="Tonouchi N."/>
        </authorList>
    </citation>
    <scope>NUCLEOTIDE SEQUENCE</scope>
    <source>
        <strain evidence="5">NBRC 10035</strain>
    </source>
</reference>
<dbReference type="PANTHER" id="PTHR45339">
    <property type="entry name" value="HYBRID SIGNAL TRANSDUCTION HISTIDINE KINASE J"/>
    <property type="match status" value="1"/>
</dbReference>
<name>A0A9W6T6N7_CANBO</name>
<protein>
    <submittedName>
        <fullName evidence="5">Unnamed protein product</fullName>
    </submittedName>
</protein>
<evidence type="ECO:0000256" key="2">
    <source>
        <dbReference type="ARBA" id="ARBA00023012"/>
    </source>
</evidence>
<dbReference type="InterPro" id="IPR011006">
    <property type="entry name" value="CheY-like_superfamily"/>
</dbReference>
<dbReference type="Gene3D" id="3.40.50.2300">
    <property type="match status" value="1"/>
</dbReference>
<dbReference type="PANTHER" id="PTHR45339:SF1">
    <property type="entry name" value="HYBRID SIGNAL TRANSDUCTION HISTIDINE KINASE J"/>
    <property type="match status" value="1"/>
</dbReference>
<accession>A0A9W6T6N7</accession>
<evidence type="ECO:0000256" key="3">
    <source>
        <dbReference type="PROSITE-ProRule" id="PRU00169"/>
    </source>
</evidence>
<dbReference type="Pfam" id="PF00072">
    <property type="entry name" value="Response_reg"/>
    <property type="match status" value="1"/>
</dbReference>
<keyword evidence="1 3" id="KW-0597">Phosphoprotein</keyword>
<dbReference type="GO" id="GO:0071474">
    <property type="term" value="P:cellular hyperosmotic response"/>
    <property type="evidence" value="ECO:0007669"/>
    <property type="project" value="TreeGrafter"/>
</dbReference>
<dbReference type="EMBL" id="BSXN01004772">
    <property type="protein sequence ID" value="GME81829.1"/>
    <property type="molecule type" value="Genomic_DNA"/>
</dbReference>
<dbReference type="PROSITE" id="PS50110">
    <property type="entry name" value="RESPONSE_REGULATORY"/>
    <property type="match status" value="1"/>
</dbReference>
<gene>
    <name evidence="5" type="ORF">Cboi02_000666200</name>
</gene>
<dbReference type="InterPro" id="IPR001789">
    <property type="entry name" value="Sig_transdc_resp-reg_receiver"/>
</dbReference>
<comment type="caution">
    <text evidence="5">The sequence shown here is derived from an EMBL/GenBank/DDBJ whole genome shotgun (WGS) entry which is preliminary data.</text>
</comment>
<dbReference type="SMART" id="SM00448">
    <property type="entry name" value="REC"/>
    <property type="match status" value="1"/>
</dbReference>
<dbReference type="FunFam" id="3.40.50.2300:FF:000235">
    <property type="entry name" value="Probable nik-1 protein (Os-1p protein)"/>
    <property type="match status" value="1"/>
</dbReference>
<evidence type="ECO:0000256" key="1">
    <source>
        <dbReference type="ARBA" id="ARBA00022553"/>
    </source>
</evidence>
<evidence type="ECO:0000313" key="5">
    <source>
        <dbReference type="EMBL" id="GME81829.1"/>
    </source>
</evidence>
<dbReference type="GO" id="GO:0036180">
    <property type="term" value="P:filamentous growth of a population of unicellular organisms in response to biotic stimulus"/>
    <property type="evidence" value="ECO:0007669"/>
    <property type="project" value="UniProtKB-ARBA"/>
</dbReference>
<evidence type="ECO:0000313" key="6">
    <source>
        <dbReference type="Proteomes" id="UP001165120"/>
    </source>
</evidence>
<dbReference type="GO" id="GO:0004673">
    <property type="term" value="F:protein histidine kinase activity"/>
    <property type="evidence" value="ECO:0007669"/>
    <property type="project" value="TreeGrafter"/>
</dbReference>
<dbReference type="Proteomes" id="UP001165120">
    <property type="component" value="Unassembled WGS sequence"/>
</dbReference>
<keyword evidence="2" id="KW-0902">Two-component regulatory system</keyword>
<evidence type="ECO:0000259" key="4">
    <source>
        <dbReference type="PROSITE" id="PS50110"/>
    </source>
</evidence>